<organism evidence="2 3">
    <name type="scientific">Metabacillus niabensis</name>
    <dbReference type="NCBI Taxonomy" id="324854"/>
    <lineage>
        <taxon>Bacteria</taxon>
        <taxon>Bacillati</taxon>
        <taxon>Bacillota</taxon>
        <taxon>Bacilli</taxon>
        <taxon>Bacillales</taxon>
        <taxon>Bacillaceae</taxon>
        <taxon>Metabacillus</taxon>
    </lineage>
</organism>
<gene>
    <name evidence="2" type="ORF">J2S02_003273</name>
</gene>
<dbReference type="Pfam" id="PF10388">
    <property type="entry name" value="YkuI_C"/>
    <property type="match status" value="1"/>
</dbReference>
<accession>A0ABT9Z3U1</accession>
<dbReference type="InterPro" id="IPR018842">
    <property type="entry name" value="YkuI_C"/>
</dbReference>
<dbReference type="SUPFAM" id="SSF103190">
    <property type="entry name" value="Sensory domain-like"/>
    <property type="match status" value="1"/>
</dbReference>
<dbReference type="PANTHER" id="PTHR33121">
    <property type="entry name" value="CYCLIC DI-GMP PHOSPHODIESTERASE PDEF"/>
    <property type="match status" value="1"/>
</dbReference>
<proteinExistence type="predicted"/>
<evidence type="ECO:0000259" key="1">
    <source>
        <dbReference type="PROSITE" id="PS50883"/>
    </source>
</evidence>
<dbReference type="Gene3D" id="3.20.20.450">
    <property type="entry name" value="EAL domain"/>
    <property type="match status" value="1"/>
</dbReference>
<dbReference type="InterPro" id="IPR029151">
    <property type="entry name" value="Sensor-like_sf"/>
</dbReference>
<protein>
    <submittedName>
        <fullName evidence="2">EAL domain-containing protein (Putative c-di-GMP-specific phosphodiesterase class I)</fullName>
    </submittedName>
</protein>
<keyword evidence="3" id="KW-1185">Reference proteome</keyword>
<dbReference type="RefSeq" id="WP_174880484.1">
    <property type="nucleotide sequence ID" value="NZ_CADEPK010000198.1"/>
</dbReference>
<dbReference type="PANTHER" id="PTHR33121:SF82">
    <property type="entry name" value="SIGNAL TRANSDUCTION PROTEIN CONTAINING A EAL DOMAIN"/>
    <property type="match status" value="1"/>
</dbReference>
<name>A0ABT9Z3U1_9BACI</name>
<dbReference type="Gene3D" id="1.20.5.170">
    <property type="match status" value="1"/>
</dbReference>
<evidence type="ECO:0000313" key="2">
    <source>
        <dbReference type="EMBL" id="MDQ0226928.1"/>
    </source>
</evidence>
<dbReference type="EMBL" id="JAUSTZ010000007">
    <property type="protein sequence ID" value="MDQ0226928.1"/>
    <property type="molecule type" value="Genomic_DNA"/>
</dbReference>
<dbReference type="InterPro" id="IPR050706">
    <property type="entry name" value="Cyclic-di-GMP_PDE-like"/>
</dbReference>
<dbReference type="Gene3D" id="3.30.450.20">
    <property type="entry name" value="PAS domain"/>
    <property type="match status" value="1"/>
</dbReference>
<dbReference type="SUPFAM" id="SSF141868">
    <property type="entry name" value="EAL domain-like"/>
    <property type="match status" value="1"/>
</dbReference>
<dbReference type="InterPro" id="IPR001633">
    <property type="entry name" value="EAL_dom"/>
</dbReference>
<dbReference type="CDD" id="cd01948">
    <property type="entry name" value="EAL"/>
    <property type="match status" value="1"/>
</dbReference>
<dbReference type="SMART" id="SM00052">
    <property type="entry name" value="EAL"/>
    <property type="match status" value="1"/>
</dbReference>
<feature type="domain" description="EAL" evidence="1">
    <location>
        <begin position="1"/>
        <end position="251"/>
    </location>
</feature>
<sequence>MDPLDIMSNMEKVIPYYQAIFSADEQRVIGYEILGRIELNQNEMKSLGSFFQDDNIPDDFRVEVDDWIVNKALDEFLQLNDSELLIFINRDANLLMLDHGESFLEILLEKQNHGLKLNQVVIEINEHNFRGDVDQLYHLLMYYKTYGIKIAIDNIGKASSNLDRIGLLSPDILKIDLQPLRMTSPLQSYYDVLYSISLLARKIGATLLYEDIEVNFQLQYAWKNGGRYYQGYFLEKPKRQFIDRDDCKERLRNEFQHYISSEKKKLEKLHHFTENFHERIHQLIAKLGKQYENYDELLAELAVHLDDCSFRIYICDEDGFQQSVNIYKKDEWEVQPEYYLKNWSWRPYFLANIMKMRFDKKGFLSDVYSDIEKGDLIRTFSYPLNQEHYLFIDLSYEFLYEQESLL</sequence>
<comment type="caution">
    <text evidence="2">The sequence shown here is derived from an EMBL/GenBank/DDBJ whole genome shotgun (WGS) entry which is preliminary data.</text>
</comment>
<dbReference type="InterPro" id="IPR035919">
    <property type="entry name" value="EAL_sf"/>
</dbReference>
<dbReference type="Pfam" id="PF00563">
    <property type="entry name" value="EAL"/>
    <property type="match status" value="1"/>
</dbReference>
<dbReference type="Proteomes" id="UP001232245">
    <property type="component" value="Unassembled WGS sequence"/>
</dbReference>
<evidence type="ECO:0000313" key="3">
    <source>
        <dbReference type="Proteomes" id="UP001232245"/>
    </source>
</evidence>
<dbReference type="PROSITE" id="PS50883">
    <property type="entry name" value="EAL"/>
    <property type="match status" value="1"/>
</dbReference>
<reference evidence="2 3" key="1">
    <citation type="submission" date="2023-07" db="EMBL/GenBank/DDBJ databases">
        <title>Genomic Encyclopedia of Type Strains, Phase IV (KMG-IV): sequencing the most valuable type-strain genomes for metagenomic binning, comparative biology and taxonomic classification.</title>
        <authorList>
            <person name="Goeker M."/>
        </authorList>
    </citation>
    <scope>NUCLEOTIDE SEQUENCE [LARGE SCALE GENOMIC DNA]</scope>
    <source>
        <strain evidence="2 3">DSM 17723</strain>
    </source>
</reference>